<evidence type="ECO:0000256" key="2">
    <source>
        <dbReference type="ARBA" id="ARBA00008873"/>
    </source>
</evidence>
<keyword evidence="5 8" id="KW-1133">Transmembrane helix</keyword>
<keyword evidence="3" id="KW-0813">Transport</keyword>
<evidence type="ECO:0000259" key="9">
    <source>
        <dbReference type="Pfam" id="PF01545"/>
    </source>
</evidence>
<evidence type="ECO:0000256" key="5">
    <source>
        <dbReference type="ARBA" id="ARBA00022989"/>
    </source>
</evidence>
<evidence type="ECO:0000256" key="4">
    <source>
        <dbReference type="ARBA" id="ARBA00022692"/>
    </source>
</evidence>
<keyword evidence="6" id="KW-0406">Ion transport</keyword>
<dbReference type="Pfam" id="PF16916">
    <property type="entry name" value="ZT_dimer"/>
    <property type="match status" value="1"/>
</dbReference>
<keyword evidence="4 8" id="KW-0812">Transmembrane</keyword>
<accession>A0A8J3QDA5</accession>
<dbReference type="InterPro" id="IPR002524">
    <property type="entry name" value="Cation_efflux"/>
</dbReference>
<feature type="transmembrane region" description="Helical" evidence="8">
    <location>
        <begin position="94"/>
        <end position="113"/>
    </location>
</feature>
<name>A0A8J3QDA5_9ACTN</name>
<protein>
    <submittedName>
        <fullName evidence="11">Putative cation transporter</fullName>
    </submittedName>
</protein>
<feature type="domain" description="Cation efflux protein transmembrane" evidence="9">
    <location>
        <begin position="28"/>
        <end position="217"/>
    </location>
</feature>
<sequence length="310" mass="33069">MGHGHDDTYAHAGHSHGVSGESDRRWLRLALTLIVGFMAVEVVVGVAVKSLALLSDAAHMLTDAVSIVLALVAIKLASRPARGTFTYGFKRAEILSAQANGLTLLLLASWLTYEAIERLLRPTDVIGWPVVVTAVAGIGVNVAAGWAISRANRTSLNVQGAYQHILNDLYGFIATAIAGVIIMVTGFVRADAIASLVVVALMVKAGVGLLKDSGRIFLEAAPAGIDPDALADRLLAQPSIVEVHDLHVWVITSNQPALSAHVLVEPSADCHAARIELERLLERDYQLTHTTLQVDHAGESLLQIQPNRPH</sequence>
<feature type="transmembrane region" description="Helical" evidence="8">
    <location>
        <begin position="169"/>
        <end position="187"/>
    </location>
</feature>
<dbReference type="InterPro" id="IPR036837">
    <property type="entry name" value="Cation_efflux_CTD_sf"/>
</dbReference>
<dbReference type="PANTHER" id="PTHR11562:SF17">
    <property type="entry name" value="RE54080P-RELATED"/>
    <property type="match status" value="1"/>
</dbReference>
<dbReference type="InterPro" id="IPR050681">
    <property type="entry name" value="CDF/SLC30A"/>
</dbReference>
<keyword evidence="7 8" id="KW-0472">Membrane</keyword>
<dbReference type="GO" id="GO:0005886">
    <property type="term" value="C:plasma membrane"/>
    <property type="evidence" value="ECO:0007669"/>
    <property type="project" value="TreeGrafter"/>
</dbReference>
<reference evidence="11" key="1">
    <citation type="submission" date="2021-01" db="EMBL/GenBank/DDBJ databases">
        <title>Whole genome shotgun sequence of Rhizocola hellebori NBRC 109834.</title>
        <authorList>
            <person name="Komaki H."/>
            <person name="Tamura T."/>
        </authorList>
    </citation>
    <scope>NUCLEOTIDE SEQUENCE</scope>
    <source>
        <strain evidence="11">NBRC 109834</strain>
    </source>
</reference>
<evidence type="ECO:0000313" key="12">
    <source>
        <dbReference type="Proteomes" id="UP000612899"/>
    </source>
</evidence>
<evidence type="ECO:0000313" key="11">
    <source>
        <dbReference type="EMBL" id="GIH08566.1"/>
    </source>
</evidence>
<dbReference type="GO" id="GO:0005385">
    <property type="term" value="F:zinc ion transmembrane transporter activity"/>
    <property type="evidence" value="ECO:0007669"/>
    <property type="project" value="TreeGrafter"/>
</dbReference>
<dbReference type="NCBIfam" id="TIGR01297">
    <property type="entry name" value="CDF"/>
    <property type="match status" value="1"/>
</dbReference>
<organism evidence="11 12">
    <name type="scientific">Rhizocola hellebori</name>
    <dbReference type="NCBI Taxonomy" id="1392758"/>
    <lineage>
        <taxon>Bacteria</taxon>
        <taxon>Bacillati</taxon>
        <taxon>Actinomycetota</taxon>
        <taxon>Actinomycetes</taxon>
        <taxon>Micromonosporales</taxon>
        <taxon>Micromonosporaceae</taxon>
        <taxon>Rhizocola</taxon>
    </lineage>
</organism>
<comment type="caution">
    <text evidence="11">The sequence shown here is derived from an EMBL/GenBank/DDBJ whole genome shotgun (WGS) entry which is preliminary data.</text>
</comment>
<comment type="subcellular location">
    <subcellularLocation>
        <location evidence="1">Membrane</location>
        <topology evidence="1">Multi-pass membrane protein</topology>
    </subcellularLocation>
</comment>
<dbReference type="Proteomes" id="UP000612899">
    <property type="component" value="Unassembled WGS sequence"/>
</dbReference>
<evidence type="ECO:0000256" key="8">
    <source>
        <dbReference type="SAM" id="Phobius"/>
    </source>
</evidence>
<dbReference type="SUPFAM" id="SSF161111">
    <property type="entry name" value="Cation efflux protein transmembrane domain-like"/>
    <property type="match status" value="1"/>
</dbReference>
<feature type="transmembrane region" description="Helical" evidence="8">
    <location>
        <begin position="29"/>
        <end position="51"/>
    </location>
</feature>
<keyword evidence="12" id="KW-1185">Reference proteome</keyword>
<dbReference type="SUPFAM" id="SSF160240">
    <property type="entry name" value="Cation efflux protein cytoplasmic domain-like"/>
    <property type="match status" value="1"/>
</dbReference>
<evidence type="ECO:0000256" key="1">
    <source>
        <dbReference type="ARBA" id="ARBA00004141"/>
    </source>
</evidence>
<dbReference type="InterPro" id="IPR027469">
    <property type="entry name" value="Cation_efflux_TMD_sf"/>
</dbReference>
<proteinExistence type="inferred from homology"/>
<evidence type="ECO:0000256" key="3">
    <source>
        <dbReference type="ARBA" id="ARBA00022448"/>
    </source>
</evidence>
<feature type="transmembrane region" description="Helical" evidence="8">
    <location>
        <begin position="125"/>
        <end position="148"/>
    </location>
</feature>
<evidence type="ECO:0000256" key="6">
    <source>
        <dbReference type="ARBA" id="ARBA00023065"/>
    </source>
</evidence>
<dbReference type="Gene3D" id="1.20.1510.10">
    <property type="entry name" value="Cation efflux protein transmembrane domain"/>
    <property type="match status" value="1"/>
</dbReference>
<dbReference type="AlphaFoldDB" id="A0A8J3QDA5"/>
<dbReference type="PANTHER" id="PTHR11562">
    <property type="entry name" value="CATION EFFLUX PROTEIN/ ZINC TRANSPORTER"/>
    <property type="match status" value="1"/>
</dbReference>
<feature type="transmembrane region" description="Helical" evidence="8">
    <location>
        <begin position="57"/>
        <end position="74"/>
    </location>
</feature>
<feature type="domain" description="Cation efflux protein cytoplasmic" evidence="10">
    <location>
        <begin position="226"/>
        <end position="296"/>
    </location>
</feature>
<feature type="transmembrane region" description="Helical" evidence="8">
    <location>
        <begin position="193"/>
        <end position="210"/>
    </location>
</feature>
<comment type="similarity">
    <text evidence="2">Belongs to the cation diffusion facilitator (CDF) transporter (TC 2.A.4) family. SLC30A subfamily.</text>
</comment>
<dbReference type="Pfam" id="PF01545">
    <property type="entry name" value="Cation_efflux"/>
    <property type="match status" value="1"/>
</dbReference>
<dbReference type="RefSeq" id="WP_203912315.1">
    <property type="nucleotide sequence ID" value="NZ_BONY01000051.1"/>
</dbReference>
<dbReference type="InterPro" id="IPR027470">
    <property type="entry name" value="Cation_efflux_CTD"/>
</dbReference>
<dbReference type="InterPro" id="IPR058533">
    <property type="entry name" value="Cation_efflux_TM"/>
</dbReference>
<evidence type="ECO:0000256" key="7">
    <source>
        <dbReference type="ARBA" id="ARBA00023136"/>
    </source>
</evidence>
<dbReference type="EMBL" id="BONY01000051">
    <property type="protein sequence ID" value="GIH08566.1"/>
    <property type="molecule type" value="Genomic_DNA"/>
</dbReference>
<evidence type="ECO:0000259" key="10">
    <source>
        <dbReference type="Pfam" id="PF16916"/>
    </source>
</evidence>
<gene>
    <name evidence="11" type="ORF">Rhe02_66330</name>
</gene>